<keyword evidence="1" id="KW-0808">Transferase</keyword>
<gene>
    <name evidence="4" type="ORF">GGQ99_001933</name>
</gene>
<reference evidence="4 5" key="1">
    <citation type="submission" date="2020-08" db="EMBL/GenBank/DDBJ databases">
        <title>Genomic Encyclopedia of Type Strains, Phase IV (KMG-IV): sequencing the most valuable type-strain genomes for metagenomic binning, comparative biology and taxonomic classification.</title>
        <authorList>
            <person name="Goeker M."/>
        </authorList>
    </citation>
    <scope>NUCLEOTIDE SEQUENCE [LARGE SCALE GENOMIC DNA]</scope>
    <source>
        <strain evidence="4 5">DSM 7050</strain>
    </source>
</reference>
<dbReference type="InterPro" id="IPR016181">
    <property type="entry name" value="Acyl_CoA_acyltransferase"/>
</dbReference>
<evidence type="ECO:0000313" key="5">
    <source>
        <dbReference type="Proteomes" id="UP000539538"/>
    </source>
</evidence>
<accession>A0ABR6L0Q2</accession>
<keyword evidence="2" id="KW-0012">Acyltransferase</keyword>
<dbReference type="RefSeq" id="WP_246389464.1">
    <property type="nucleotide sequence ID" value="NZ_BAAAVZ010000003.1"/>
</dbReference>
<name>A0ABR6L0Q2_9HYPH</name>
<organism evidence="4 5">
    <name type="scientific">Aminobacter niigataensis</name>
    <dbReference type="NCBI Taxonomy" id="83265"/>
    <lineage>
        <taxon>Bacteria</taxon>
        <taxon>Pseudomonadati</taxon>
        <taxon>Pseudomonadota</taxon>
        <taxon>Alphaproteobacteria</taxon>
        <taxon>Hyphomicrobiales</taxon>
        <taxon>Phyllobacteriaceae</taxon>
        <taxon>Aminobacter</taxon>
    </lineage>
</organism>
<dbReference type="PROSITE" id="PS51186">
    <property type="entry name" value="GNAT"/>
    <property type="match status" value="1"/>
</dbReference>
<dbReference type="PANTHER" id="PTHR43877">
    <property type="entry name" value="AMINOALKYLPHOSPHONATE N-ACETYLTRANSFERASE-RELATED-RELATED"/>
    <property type="match status" value="1"/>
</dbReference>
<sequence>MLRLPKQRAIPYPQLDLTGSMDRNVIRPANFTDASSLAALGLEVWLNTYIRNGVNAFFADYALEHFTAARFEEMLTQAGQTILVSQNSVGIDGFIHVASNSPAPVPACSDLEIAKLYVQPRHQGSGAGGRLLAAGLQWCASTGHQDVWLAVNAENDRATEFYLRKGFAKVGETRFQIDDRSYPNHVLRYDLV</sequence>
<keyword evidence="5" id="KW-1185">Reference proteome</keyword>
<dbReference type="CDD" id="cd04301">
    <property type="entry name" value="NAT_SF"/>
    <property type="match status" value="1"/>
</dbReference>
<dbReference type="EMBL" id="JACHOT010000001">
    <property type="protein sequence ID" value="MBB4650211.1"/>
    <property type="molecule type" value="Genomic_DNA"/>
</dbReference>
<evidence type="ECO:0000313" key="4">
    <source>
        <dbReference type="EMBL" id="MBB4650211.1"/>
    </source>
</evidence>
<evidence type="ECO:0000256" key="1">
    <source>
        <dbReference type="ARBA" id="ARBA00022679"/>
    </source>
</evidence>
<dbReference type="InterPro" id="IPR000182">
    <property type="entry name" value="GNAT_dom"/>
</dbReference>
<evidence type="ECO:0000256" key="2">
    <source>
        <dbReference type="ARBA" id="ARBA00023315"/>
    </source>
</evidence>
<protein>
    <submittedName>
        <fullName evidence="4">GNAT superfamily N-acetyltransferase</fullName>
    </submittedName>
</protein>
<dbReference type="Pfam" id="PF00583">
    <property type="entry name" value="Acetyltransf_1"/>
    <property type="match status" value="1"/>
</dbReference>
<feature type="domain" description="N-acetyltransferase" evidence="3">
    <location>
        <begin position="24"/>
        <end position="192"/>
    </location>
</feature>
<dbReference type="InterPro" id="IPR050832">
    <property type="entry name" value="Bact_Acetyltransf"/>
</dbReference>
<evidence type="ECO:0000259" key="3">
    <source>
        <dbReference type="PROSITE" id="PS51186"/>
    </source>
</evidence>
<comment type="caution">
    <text evidence="4">The sequence shown here is derived from an EMBL/GenBank/DDBJ whole genome shotgun (WGS) entry which is preliminary data.</text>
</comment>
<dbReference type="SUPFAM" id="SSF55729">
    <property type="entry name" value="Acyl-CoA N-acyltransferases (Nat)"/>
    <property type="match status" value="1"/>
</dbReference>
<dbReference type="Gene3D" id="3.40.630.30">
    <property type="match status" value="1"/>
</dbReference>
<dbReference type="Proteomes" id="UP000539538">
    <property type="component" value="Unassembled WGS sequence"/>
</dbReference>
<proteinExistence type="predicted"/>